<evidence type="ECO:0000313" key="6">
    <source>
        <dbReference type="Proteomes" id="UP000195918"/>
    </source>
</evidence>
<evidence type="ECO:0000256" key="1">
    <source>
        <dbReference type="ARBA" id="ARBA00006383"/>
    </source>
</evidence>
<sequence>MILTKEKIVKTLEEIGVVKGDLIIVHTSLSSFGRVVSGGAQTIIESLLEAIGSEGTIVMPTQSWKNLDPETGVHGEVSKEDAEVIRQTWPAYNKNITPTNTMGSVAEMFRLYPGSHRSDHPARSFAANGKLAEYIISNHDLSDIFGATSPLNKLYNKQAKILLIGVDYDKNTSIHLADELADYPSKHTETHFSSILENGKRVWKKYETLYVDGEDFGKIGEEFEIKYPVNSMKLGESTLRLMSQRNLVDFSVEWIEANRG</sequence>
<name>A0A1X6WPB5_9ENTE</name>
<organism evidence="5 6">
    <name type="scientific">Vagococcus fluvialis bH819</name>
    <dbReference type="NCBI Taxonomy" id="1255619"/>
    <lineage>
        <taxon>Bacteria</taxon>
        <taxon>Bacillati</taxon>
        <taxon>Bacillota</taxon>
        <taxon>Bacilli</taxon>
        <taxon>Lactobacillales</taxon>
        <taxon>Enterococcaceae</taxon>
        <taxon>Vagococcus</taxon>
    </lineage>
</organism>
<evidence type="ECO:0000313" key="5">
    <source>
        <dbReference type="EMBL" id="SLM86154.1"/>
    </source>
</evidence>
<dbReference type="EMBL" id="FWFD01000013">
    <property type="protein sequence ID" value="SLM86154.1"/>
    <property type="molecule type" value="Genomic_DNA"/>
</dbReference>
<gene>
    <name evidence="5" type="ORF">FM121_08700</name>
</gene>
<evidence type="ECO:0000256" key="3">
    <source>
        <dbReference type="ARBA" id="ARBA00023315"/>
    </source>
</evidence>
<dbReference type="GO" id="GO:0046677">
    <property type="term" value="P:response to antibiotic"/>
    <property type="evidence" value="ECO:0007669"/>
    <property type="project" value="UniProtKB-KW"/>
</dbReference>
<protein>
    <recommendedName>
        <fullName evidence="4">Aminoglycoside N(3)-acetyltransferase</fullName>
        <ecNumber evidence="4">2.3.1.-</ecNumber>
    </recommendedName>
</protein>
<dbReference type="AlphaFoldDB" id="A0A1X6WPB5"/>
<comment type="similarity">
    <text evidence="1 4">Belongs to the antibiotic N-acetyltransferase family.</text>
</comment>
<evidence type="ECO:0000256" key="2">
    <source>
        <dbReference type="ARBA" id="ARBA00022679"/>
    </source>
</evidence>
<dbReference type="Proteomes" id="UP000195918">
    <property type="component" value="Unassembled WGS sequence"/>
</dbReference>
<dbReference type="SUPFAM" id="SSF110710">
    <property type="entry name" value="TTHA0583/YokD-like"/>
    <property type="match status" value="1"/>
</dbReference>
<keyword evidence="6" id="KW-1185">Reference proteome</keyword>
<dbReference type="InterPro" id="IPR028345">
    <property type="entry name" value="Antibiotic_NAT-like"/>
</dbReference>
<accession>A0A1X6WPB5</accession>
<dbReference type="Pfam" id="PF02522">
    <property type="entry name" value="Antibiotic_NAT"/>
    <property type="match status" value="1"/>
</dbReference>
<keyword evidence="2 4" id="KW-0808">Transferase</keyword>
<dbReference type="PANTHER" id="PTHR11104">
    <property type="entry name" value="AMINOGLYCOSIDE N3-ACETYLTRANSFERASE"/>
    <property type="match status" value="1"/>
</dbReference>
<dbReference type="InterPro" id="IPR003679">
    <property type="entry name" value="Amioglycoside_AcTrfase"/>
</dbReference>
<dbReference type="RefSeq" id="WP_256958435.1">
    <property type="nucleotide sequence ID" value="NZ_FWFD01000013.1"/>
</dbReference>
<proteinExistence type="inferred from homology"/>
<dbReference type="GO" id="GO:0046353">
    <property type="term" value="F:aminoglycoside 3-N-acetyltransferase activity"/>
    <property type="evidence" value="ECO:0007669"/>
    <property type="project" value="UniProtKB-EC"/>
</dbReference>
<evidence type="ECO:0000256" key="4">
    <source>
        <dbReference type="RuleBase" id="RU365031"/>
    </source>
</evidence>
<dbReference type="PANTHER" id="PTHR11104:SF0">
    <property type="entry name" value="SPBETA PROPHAGE-DERIVED AMINOGLYCOSIDE N(3')-ACETYLTRANSFERASE-LIKE PROTEIN YOKD"/>
    <property type="match status" value="1"/>
</dbReference>
<dbReference type="EC" id="2.3.1.-" evidence="4"/>
<comment type="catalytic activity">
    <reaction evidence="4">
        <text>a 2-deoxystreptamine antibiotic + acetyl-CoA = an N(3)-acetyl-2-deoxystreptamine antibiotic + CoA + H(+)</text>
        <dbReference type="Rhea" id="RHEA:12665"/>
        <dbReference type="ChEBI" id="CHEBI:15378"/>
        <dbReference type="ChEBI" id="CHEBI:57287"/>
        <dbReference type="ChEBI" id="CHEBI:57288"/>
        <dbReference type="ChEBI" id="CHEBI:57921"/>
        <dbReference type="ChEBI" id="CHEBI:77452"/>
        <dbReference type="EC" id="2.3.1.81"/>
    </reaction>
</comment>
<keyword evidence="3 4" id="KW-0012">Acyltransferase</keyword>
<reference evidence="6" key="1">
    <citation type="submission" date="2017-02" db="EMBL/GenBank/DDBJ databases">
        <authorList>
            <person name="Dridi B."/>
        </authorList>
    </citation>
    <scope>NUCLEOTIDE SEQUENCE [LARGE SCALE GENOMIC DNA]</scope>
    <source>
        <strain evidence="6">bH819</strain>
    </source>
</reference>
<keyword evidence="4" id="KW-0046">Antibiotic resistance</keyword>